<protein>
    <submittedName>
        <fullName evidence="1">Uncharacterized protein</fullName>
    </submittedName>
</protein>
<dbReference type="Proteomes" id="UP000302738">
    <property type="component" value="Segment"/>
</dbReference>
<gene>
    <name evidence="1" type="ORF">Barba2A_gp068</name>
</gene>
<dbReference type="EMBL" id="MK719703">
    <property type="protein sequence ID" value="QCQ58191.1"/>
    <property type="molecule type" value="Genomic_DNA"/>
</dbReference>
<accession>A0A4P8MVT4</accession>
<evidence type="ECO:0000313" key="1">
    <source>
        <dbReference type="EMBL" id="QCQ58191.1"/>
    </source>
</evidence>
<evidence type="ECO:0000313" key="2">
    <source>
        <dbReference type="Proteomes" id="UP000302738"/>
    </source>
</evidence>
<name>A0A4P8MVT4_9CAUD</name>
<proteinExistence type="predicted"/>
<organism evidence="1 2">
    <name type="scientific">Rheinheimera phage vB_RspM_Barba2A</name>
    <dbReference type="NCBI Taxonomy" id="2565679"/>
    <lineage>
        <taxon>Viruses</taxon>
        <taxon>Duplodnaviria</taxon>
        <taxon>Heunggongvirae</taxon>
        <taxon>Uroviricota</taxon>
        <taxon>Caudoviricetes</taxon>
        <taxon>Barbavirus</taxon>
        <taxon>Barbavirus barba18A</taxon>
    </lineage>
</organism>
<reference evidence="1 2" key="1">
    <citation type="submission" date="2019-03" db="EMBL/GenBank/DDBJ databases">
        <title>Genomic and seasonal variations among aquatic phages infecting the Baltic Sea Gammaproteobacteria Rheinheimera sp. bal341.</title>
        <authorList>
            <person name="Nilsson E."/>
            <person name="Li K."/>
            <person name="Fridlund J."/>
            <person name="Sulcius S."/>
            <person name="Bunse C."/>
            <person name="Karlsson C.M.G."/>
            <person name="Lindh M."/>
            <person name="Lundin D."/>
            <person name="Pinhassi J."/>
            <person name="Holmfeldt K."/>
        </authorList>
    </citation>
    <scope>NUCLEOTIDE SEQUENCE [LARGE SCALE GENOMIC DNA]</scope>
</reference>
<sequence length="98" mass="11432">MSINCTAEPNAVIQWTAKHYDNLYQLTPEDIERGSIKIDPYFVNKLWKLNEKDNTGALFHNLKTIARFTDKNPIEREIKALYNQTKRMAELYGVELEG</sequence>